<gene>
    <name evidence="1" type="ORF">PFLmoz3_04443</name>
</gene>
<evidence type="ECO:0000313" key="1">
    <source>
        <dbReference type="EMBL" id="KWV85920.1"/>
    </source>
</evidence>
<dbReference type="AlphaFoldDB" id="A0A109LEL8"/>
<sequence>MAQLQLGTIDYLQHQEVSDLCACGRALATNTCSDGIAPADKQADHLLETRRHVPMLLHENERRDERCIQVHSPLVGGVQYLGDLEFDEVLVMRVFAQQKT</sequence>
<name>A0A109LEL8_PSEFL</name>
<comment type="caution">
    <text evidence="1">The sequence shown here is derived from an EMBL/GenBank/DDBJ whole genome shotgun (WGS) entry which is preliminary data.</text>
</comment>
<accession>A0A109LEL8</accession>
<protein>
    <submittedName>
        <fullName evidence="1">Uncharacterized protein</fullName>
    </submittedName>
</protein>
<dbReference type="EMBL" id="LCYA01000115">
    <property type="protein sequence ID" value="KWV85920.1"/>
    <property type="molecule type" value="Genomic_DNA"/>
</dbReference>
<organism evidence="1 2">
    <name type="scientific">Pseudomonas fluorescens</name>
    <dbReference type="NCBI Taxonomy" id="294"/>
    <lineage>
        <taxon>Bacteria</taxon>
        <taxon>Pseudomonadati</taxon>
        <taxon>Pseudomonadota</taxon>
        <taxon>Gammaproteobacteria</taxon>
        <taxon>Pseudomonadales</taxon>
        <taxon>Pseudomonadaceae</taxon>
        <taxon>Pseudomonas</taxon>
    </lineage>
</organism>
<proteinExistence type="predicted"/>
<dbReference type="Proteomes" id="UP000061348">
    <property type="component" value="Unassembled WGS sequence"/>
</dbReference>
<evidence type="ECO:0000313" key="2">
    <source>
        <dbReference type="Proteomes" id="UP000061348"/>
    </source>
</evidence>
<reference evidence="1 2" key="1">
    <citation type="submission" date="2015-05" db="EMBL/GenBank/DDBJ databases">
        <title>A genomic and transcriptomic approach to investigate the blue pigment phenotype in Pseudomonas fluorescens.</title>
        <authorList>
            <person name="Andreani N.A."/>
            <person name="Cardazzo B."/>
        </authorList>
    </citation>
    <scope>NUCLEOTIDE SEQUENCE [LARGE SCALE GENOMIC DNA]</scope>
    <source>
        <strain evidence="1 2">Ps_22</strain>
    </source>
</reference>